<dbReference type="InterPro" id="IPR032675">
    <property type="entry name" value="LRR_dom_sf"/>
</dbReference>
<dbReference type="SUPFAM" id="SSF52075">
    <property type="entry name" value="Outer arm dynein light chain 1"/>
    <property type="match status" value="1"/>
</dbReference>
<evidence type="ECO:0000256" key="3">
    <source>
        <dbReference type="ARBA" id="ARBA00022614"/>
    </source>
</evidence>
<accession>A0ABD2Q1P3</accession>
<proteinExistence type="predicted"/>
<comment type="subcellular location">
    <subcellularLocation>
        <location evidence="1">Cytoplasm</location>
    </subcellularLocation>
</comment>
<dbReference type="Gene3D" id="3.80.10.10">
    <property type="entry name" value="Ribonuclease Inhibitor"/>
    <property type="match status" value="2"/>
</dbReference>
<evidence type="ECO:0000256" key="2">
    <source>
        <dbReference type="ARBA" id="ARBA00022490"/>
    </source>
</evidence>
<dbReference type="PANTHER" id="PTHR15454:SF69">
    <property type="entry name" value="SERINE_THREONINE-PROTEIN KINASE 11-INTERACTING PROTEIN"/>
    <property type="match status" value="1"/>
</dbReference>
<evidence type="ECO:0000313" key="6">
    <source>
        <dbReference type="Proteomes" id="UP001626550"/>
    </source>
</evidence>
<evidence type="ECO:0000256" key="4">
    <source>
        <dbReference type="ARBA" id="ARBA00022737"/>
    </source>
</evidence>
<comment type="caution">
    <text evidence="5">The sequence shown here is derived from an EMBL/GenBank/DDBJ whole genome shotgun (WGS) entry which is preliminary data.</text>
</comment>
<keyword evidence="5" id="KW-0808">Transferase</keyword>
<name>A0ABD2Q1P3_9PLAT</name>
<dbReference type="AlphaFoldDB" id="A0ABD2Q1P3"/>
<gene>
    <name evidence="5" type="primary">STK11IP</name>
    <name evidence="5" type="ORF">Ciccas_008112</name>
</gene>
<dbReference type="PROSITE" id="PS51450">
    <property type="entry name" value="LRR"/>
    <property type="match status" value="2"/>
</dbReference>
<dbReference type="PANTHER" id="PTHR15454">
    <property type="entry name" value="NISCHARIN RELATED"/>
    <property type="match status" value="1"/>
</dbReference>
<dbReference type="Proteomes" id="UP001626550">
    <property type="component" value="Unassembled WGS sequence"/>
</dbReference>
<keyword evidence="6" id="KW-1185">Reference proteome</keyword>
<dbReference type="GO" id="GO:0016301">
    <property type="term" value="F:kinase activity"/>
    <property type="evidence" value="ECO:0007669"/>
    <property type="project" value="UniProtKB-KW"/>
</dbReference>
<protein>
    <submittedName>
        <fullName evidence="5">Serine threonine kinase 11 interacting protein</fullName>
    </submittedName>
</protein>
<dbReference type="Pfam" id="PF13855">
    <property type="entry name" value="LRR_8"/>
    <property type="match status" value="1"/>
</dbReference>
<dbReference type="EMBL" id="JBJKFK010001363">
    <property type="protein sequence ID" value="KAL3313288.1"/>
    <property type="molecule type" value="Genomic_DNA"/>
</dbReference>
<keyword evidence="3" id="KW-0433">Leucine-rich repeat</keyword>
<dbReference type="InterPro" id="IPR001611">
    <property type="entry name" value="Leu-rich_rpt"/>
</dbReference>
<organism evidence="5 6">
    <name type="scientific">Cichlidogyrus casuarinus</name>
    <dbReference type="NCBI Taxonomy" id="1844966"/>
    <lineage>
        <taxon>Eukaryota</taxon>
        <taxon>Metazoa</taxon>
        <taxon>Spiralia</taxon>
        <taxon>Lophotrochozoa</taxon>
        <taxon>Platyhelminthes</taxon>
        <taxon>Monogenea</taxon>
        <taxon>Monopisthocotylea</taxon>
        <taxon>Dactylogyridea</taxon>
        <taxon>Ancyrocephalidae</taxon>
        <taxon>Cichlidogyrus</taxon>
    </lineage>
</organism>
<keyword evidence="2" id="KW-0963">Cytoplasm</keyword>
<dbReference type="GO" id="GO:0005737">
    <property type="term" value="C:cytoplasm"/>
    <property type="evidence" value="ECO:0007669"/>
    <property type="project" value="UniProtKB-SubCell"/>
</dbReference>
<sequence length="319" mass="36781">MIAVQPHTLLVLSVDQLLKLTALLKNRNTFQRNERPLLQELYNYCKDVRRIVIENRKATLNGQIDLSPFCNAEYICLELIPPHLIDGLNEFSESGMLAHLKFTGYLNKISEILEVSSKIKDNRWLSLEILDLEFNNICKLDDSLLLVPKLTWIDLSHNKIQDASQLECLPNLTYVNLAFNELTSMPQLTCGIRRFPPCKVLLLKGNRLVHFKGVFISLSRSYSLGIEHLRNMEVCDLSMNAISSKNDFKLLQNLVNLREVCFAVDYLLFSQFYLARNPVAFMKDYRTHLLQSVSPISLLNPVRYIPINLSRQGYEYSLV</sequence>
<evidence type="ECO:0000256" key="1">
    <source>
        <dbReference type="ARBA" id="ARBA00004496"/>
    </source>
</evidence>
<evidence type="ECO:0000313" key="5">
    <source>
        <dbReference type="EMBL" id="KAL3313288.1"/>
    </source>
</evidence>
<keyword evidence="4" id="KW-0677">Repeat</keyword>
<reference evidence="5 6" key="1">
    <citation type="submission" date="2024-11" db="EMBL/GenBank/DDBJ databases">
        <title>Adaptive evolution of stress response genes in parasites aligns with host niche diversity.</title>
        <authorList>
            <person name="Hahn C."/>
            <person name="Resl P."/>
        </authorList>
    </citation>
    <scope>NUCLEOTIDE SEQUENCE [LARGE SCALE GENOMIC DNA]</scope>
    <source>
        <strain evidence="5">EGGRZ-B1_66</strain>
        <tissue evidence="5">Body</tissue>
    </source>
</reference>
<keyword evidence="5" id="KW-0418">Kinase</keyword>